<dbReference type="EMBL" id="ML996146">
    <property type="protein sequence ID" value="KAF2734578.1"/>
    <property type="molecule type" value="Genomic_DNA"/>
</dbReference>
<gene>
    <name evidence="1" type="ORF">EJ04DRAFT_512420</name>
</gene>
<dbReference type="Proteomes" id="UP000799444">
    <property type="component" value="Unassembled WGS sequence"/>
</dbReference>
<name>A0A9P4V2W4_9PLEO</name>
<evidence type="ECO:0008006" key="3">
    <source>
        <dbReference type="Google" id="ProtNLM"/>
    </source>
</evidence>
<protein>
    <recommendedName>
        <fullName evidence="3">DDE-1 domain-containing protein</fullName>
    </recommendedName>
</protein>
<reference evidence="1" key="1">
    <citation type="journal article" date="2020" name="Stud. Mycol.">
        <title>101 Dothideomycetes genomes: a test case for predicting lifestyles and emergence of pathogens.</title>
        <authorList>
            <person name="Haridas S."/>
            <person name="Albert R."/>
            <person name="Binder M."/>
            <person name="Bloem J."/>
            <person name="Labutti K."/>
            <person name="Salamov A."/>
            <person name="Andreopoulos B."/>
            <person name="Baker S."/>
            <person name="Barry K."/>
            <person name="Bills G."/>
            <person name="Bluhm B."/>
            <person name="Cannon C."/>
            <person name="Castanera R."/>
            <person name="Culley D."/>
            <person name="Daum C."/>
            <person name="Ezra D."/>
            <person name="Gonzalez J."/>
            <person name="Henrissat B."/>
            <person name="Kuo A."/>
            <person name="Liang C."/>
            <person name="Lipzen A."/>
            <person name="Lutzoni F."/>
            <person name="Magnuson J."/>
            <person name="Mondo S."/>
            <person name="Nolan M."/>
            <person name="Ohm R."/>
            <person name="Pangilinan J."/>
            <person name="Park H.-J."/>
            <person name="Ramirez L."/>
            <person name="Alfaro M."/>
            <person name="Sun H."/>
            <person name="Tritt A."/>
            <person name="Yoshinaga Y."/>
            <person name="Zwiers L.-H."/>
            <person name="Turgeon B."/>
            <person name="Goodwin S."/>
            <person name="Spatafora J."/>
            <person name="Crous P."/>
            <person name="Grigoriev I."/>
        </authorList>
    </citation>
    <scope>NUCLEOTIDE SEQUENCE</scope>
    <source>
        <strain evidence="1">CBS 125425</strain>
    </source>
</reference>
<keyword evidence="2" id="KW-1185">Reference proteome</keyword>
<evidence type="ECO:0000313" key="1">
    <source>
        <dbReference type="EMBL" id="KAF2734578.1"/>
    </source>
</evidence>
<dbReference type="AlphaFoldDB" id="A0A9P4V2W4"/>
<accession>A0A9P4V2W4</accession>
<proteinExistence type="predicted"/>
<feature type="non-terminal residue" evidence="1">
    <location>
        <position position="67"/>
    </location>
</feature>
<dbReference type="OrthoDB" id="3776963at2759"/>
<sequence length="67" mass="7746">MLICDGFGTHETLEILEFCFENKITLCRLPSLTEACTIGFRFFFYATLYYRSSGKYKSSTDQSMSTM</sequence>
<organism evidence="1 2">
    <name type="scientific">Polyplosphaeria fusca</name>
    <dbReference type="NCBI Taxonomy" id="682080"/>
    <lineage>
        <taxon>Eukaryota</taxon>
        <taxon>Fungi</taxon>
        <taxon>Dikarya</taxon>
        <taxon>Ascomycota</taxon>
        <taxon>Pezizomycotina</taxon>
        <taxon>Dothideomycetes</taxon>
        <taxon>Pleosporomycetidae</taxon>
        <taxon>Pleosporales</taxon>
        <taxon>Tetraplosphaeriaceae</taxon>
        <taxon>Polyplosphaeria</taxon>
    </lineage>
</organism>
<evidence type="ECO:0000313" key="2">
    <source>
        <dbReference type="Proteomes" id="UP000799444"/>
    </source>
</evidence>
<comment type="caution">
    <text evidence="1">The sequence shown here is derived from an EMBL/GenBank/DDBJ whole genome shotgun (WGS) entry which is preliminary data.</text>
</comment>